<feature type="domain" description="AB hydrolase-1" evidence="2">
    <location>
        <begin position="16"/>
        <end position="113"/>
    </location>
</feature>
<gene>
    <name evidence="3" type="ORF">E7Z59_01060</name>
</gene>
<keyword evidence="1 3" id="KW-0378">Hydrolase</keyword>
<organism evidence="3 4">
    <name type="scientific">Robertkochia marina</name>
    <dbReference type="NCBI Taxonomy" id="1227945"/>
    <lineage>
        <taxon>Bacteria</taxon>
        <taxon>Pseudomonadati</taxon>
        <taxon>Bacteroidota</taxon>
        <taxon>Flavobacteriia</taxon>
        <taxon>Flavobacteriales</taxon>
        <taxon>Flavobacteriaceae</taxon>
        <taxon>Robertkochia</taxon>
    </lineage>
</organism>
<evidence type="ECO:0000313" key="3">
    <source>
        <dbReference type="EMBL" id="THD68952.1"/>
    </source>
</evidence>
<evidence type="ECO:0000256" key="1">
    <source>
        <dbReference type="ARBA" id="ARBA00022801"/>
    </source>
</evidence>
<dbReference type="InterPro" id="IPR029058">
    <property type="entry name" value="AB_hydrolase_fold"/>
</dbReference>
<accession>A0A4S3M1J5</accession>
<comment type="caution">
    <text evidence="3">The sequence shown here is derived from an EMBL/GenBank/DDBJ whole genome shotgun (WGS) entry which is preliminary data.</text>
</comment>
<keyword evidence="4" id="KW-1185">Reference proteome</keyword>
<sequence length="258" mass="29152">MTEQLYSKILGNDGAPLLILHGFLGMSDNWKTLGAAYAENGFATHLIDQRNHGRSFHNPAFDYQILSEDLLRYADDHRLEKINIIGHSMGGKTAMTFATAYPERVSKLLVADISPKRYPPHHQQIIKGLQAVDLDRVTSRGDADQMLSKYIDHPGIRQFLLKNLHRKGGDNFGFRFNLEVLANRMEEIGAALSPENTYAGDTLFLKGDKSDYIKQDDEQLIRRHFPKATIKAIPNAGHWLHAENPKAFLAESLDFLQN</sequence>
<dbReference type="PANTHER" id="PTHR46118:SF4">
    <property type="entry name" value="PROTEIN ABHD11"/>
    <property type="match status" value="1"/>
</dbReference>
<dbReference type="PANTHER" id="PTHR46118">
    <property type="entry name" value="PROTEIN ABHD11"/>
    <property type="match status" value="1"/>
</dbReference>
<name>A0A4S3M1J5_9FLAO</name>
<dbReference type="SUPFAM" id="SSF53474">
    <property type="entry name" value="alpha/beta-Hydrolases"/>
    <property type="match status" value="1"/>
</dbReference>
<dbReference type="GO" id="GO:0016787">
    <property type="term" value="F:hydrolase activity"/>
    <property type="evidence" value="ECO:0007669"/>
    <property type="project" value="UniProtKB-KW"/>
</dbReference>
<dbReference type="AlphaFoldDB" id="A0A4S3M1J5"/>
<reference evidence="3 4" key="1">
    <citation type="submission" date="2019-04" db="EMBL/GenBank/DDBJ databases">
        <title>Draft genome sequence of Robertkochia marina CC-AMO-30D.</title>
        <authorList>
            <person name="Hameed A."/>
            <person name="Lin S.-Y."/>
            <person name="Shahina M."/>
            <person name="Lai W.-A."/>
            <person name="Young C.-C."/>
        </authorList>
    </citation>
    <scope>NUCLEOTIDE SEQUENCE [LARGE SCALE GENOMIC DNA]</scope>
    <source>
        <strain evidence="3 4">CC-AMO-30D</strain>
    </source>
</reference>
<dbReference type="EMBL" id="SSMC01000001">
    <property type="protein sequence ID" value="THD68952.1"/>
    <property type="molecule type" value="Genomic_DNA"/>
</dbReference>
<proteinExistence type="predicted"/>
<dbReference type="OrthoDB" id="9808398at2"/>
<evidence type="ECO:0000313" key="4">
    <source>
        <dbReference type="Proteomes" id="UP000305939"/>
    </source>
</evidence>
<evidence type="ECO:0000259" key="2">
    <source>
        <dbReference type="Pfam" id="PF00561"/>
    </source>
</evidence>
<dbReference type="RefSeq" id="WP_136334442.1">
    <property type="nucleotide sequence ID" value="NZ_QXMP01000004.1"/>
</dbReference>
<dbReference type="Gene3D" id="3.40.50.1820">
    <property type="entry name" value="alpha/beta hydrolase"/>
    <property type="match status" value="1"/>
</dbReference>
<dbReference type="Proteomes" id="UP000305939">
    <property type="component" value="Unassembled WGS sequence"/>
</dbReference>
<dbReference type="InterPro" id="IPR000073">
    <property type="entry name" value="AB_hydrolase_1"/>
</dbReference>
<protein>
    <submittedName>
        <fullName evidence="3">Alpha/beta fold hydrolase</fullName>
    </submittedName>
</protein>
<dbReference type="Pfam" id="PF00561">
    <property type="entry name" value="Abhydrolase_1"/>
    <property type="match status" value="1"/>
</dbReference>